<keyword evidence="1" id="KW-1133">Transmembrane helix</keyword>
<dbReference type="AlphaFoldDB" id="L7JNM8"/>
<feature type="transmembrane region" description="Helical" evidence="1">
    <location>
        <begin position="72"/>
        <end position="92"/>
    </location>
</feature>
<keyword evidence="1" id="KW-0472">Membrane</keyword>
<proteinExistence type="predicted"/>
<evidence type="ECO:0008006" key="3">
    <source>
        <dbReference type="Google" id="ProtNLM"/>
    </source>
</evidence>
<organism>
    <name type="scientific">Pyricularia oryzae (strain P131)</name>
    <name type="common">Rice blast fungus</name>
    <name type="synonym">Magnaporthe oryzae</name>
    <dbReference type="NCBI Taxonomy" id="1143193"/>
    <lineage>
        <taxon>Eukaryota</taxon>
        <taxon>Fungi</taxon>
        <taxon>Dikarya</taxon>
        <taxon>Ascomycota</taxon>
        <taxon>Pezizomycotina</taxon>
        <taxon>Sordariomycetes</taxon>
        <taxon>Sordariomycetidae</taxon>
        <taxon>Magnaporthales</taxon>
        <taxon>Pyriculariaceae</taxon>
        <taxon>Pyricularia</taxon>
    </lineage>
</organism>
<reference evidence="2" key="1">
    <citation type="journal article" date="2012" name="PLoS Genet.">
        <title>Comparative analysis of the genomes of two field isolates of the rice blast fungus Magnaporthe oryzae.</title>
        <authorList>
            <person name="Xue M."/>
            <person name="Yang J."/>
            <person name="Li Z."/>
            <person name="Hu S."/>
            <person name="Yao N."/>
            <person name="Dean R.A."/>
            <person name="Zhao W."/>
            <person name="Shen M."/>
            <person name="Zhang H."/>
            <person name="Li C."/>
            <person name="Liu L."/>
            <person name="Cao L."/>
            <person name="Xu X."/>
            <person name="Xing Y."/>
            <person name="Hsiang T."/>
            <person name="Zhang Z."/>
            <person name="Xu J.R."/>
            <person name="Peng Y.L."/>
        </authorList>
    </citation>
    <scope>NUCLEOTIDE SEQUENCE [LARGE SCALE GENOMIC DNA]</scope>
    <source>
        <strain evidence="2">P131</strain>
    </source>
</reference>
<evidence type="ECO:0000313" key="2">
    <source>
        <dbReference type="EMBL" id="ELQ69434.1"/>
    </source>
</evidence>
<dbReference type="EMBL" id="JH794273">
    <property type="protein sequence ID" value="ELQ69434.1"/>
    <property type="molecule type" value="Genomic_DNA"/>
</dbReference>
<protein>
    <recommendedName>
        <fullName evidence="3">Ferric oxidoreductase domain-containing protein</fullName>
    </recommendedName>
</protein>
<name>L7JNM8_PYRO1</name>
<feature type="transmembrane region" description="Helical" evidence="1">
    <location>
        <begin position="43"/>
        <end position="60"/>
    </location>
</feature>
<sequence length="145" mass="16241">MFWDIVYWDIVCRDTGTQIPCRQHGRFYLASGHSYYTTRYECFLFLSVLTANIAAITIGVDDRRKFVERTGMVAVINIVPLFLGAQMSVVASNFSVKLGSNARLHRWLGTAAIMEGVLHAATSLSMKKPEPSKREEIAGFLVSHP</sequence>
<keyword evidence="1" id="KW-0812">Transmembrane</keyword>
<gene>
    <name evidence="2" type="ORF">OOW_P131scaffold00155g1</name>
</gene>
<accession>L7JNM8</accession>
<evidence type="ECO:0000256" key="1">
    <source>
        <dbReference type="SAM" id="Phobius"/>
    </source>
</evidence>